<feature type="transmembrane region" description="Helical" evidence="6">
    <location>
        <begin position="183"/>
        <end position="203"/>
    </location>
</feature>
<evidence type="ECO:0000256" key="2">
    <source>
        <dbReference type="ARBA" id="ARBA00022475"/>
    </source>
</evidence>
<evidence type="ECO:0000256" key="4">
    <source>
        <dbReference type="ARBA" id="ARBA00022989"/>
    </source>
</evidence>
<organism evidence="7">
    <name type="scientific">Firmicutes bacterium enrichment culture clone fosmid MGS-M2</name>
    <dbReference type="NCBI Taxonomy" id="1549349"/>
    <lineage>
        <taxon>Bacteria</taxon>
        <taxon>Bacillati</taxon>
        <taxon>Bacillota</taxon>
        <taxon>environmental samples</taxon>
    </lineage>
</organism>
<keyword evidence="2" id="KW-1003">Cell membrane</keyword>
<reference evidence="7" key="1">
    <citation type="journal article" date="2015" name="Environ. Microbiol.">
        <title>Pressure adaptation is linked to thermal adaptation in salt-saturated marine habitats.</title>
        <authorList>
            <consortium name="The MAMBA Consortium"/>
            <person name="Alcaide M."/>
            <person name="Stogios P.J."/>
            <person name="Lafraya A."/>
            <person name="Tchigvintsev A."/>
            <person name="Flick R."/>
            <person name="Bargiela R."/>
            <person name="Chernikova T.N."/>
            <person name="Reva O.N."/>
            <person name="Hai T."/>
            <person name="Leggewie C.C."/>
            <person name="Katzke N."/>
            <person name="La Cono V."/>
            <person name="Matesanz R."/>
            <person name="Jebbar M."/>
            <person name="Jaeger K.E."/>
            <person name="Yakimov M.M."/>
            <person name="Yakunin A.F."/>
            <person name="Golyshin P.N."/>
            <person name="Golyshina O.V."/>
            <person name="Savchenko A."/>
            <person name="Ferrer M."/>
        </authorList>
    </citation>
    <scope>NUCLEOTIDE SEQUENCE</scope>
</reference>
<comment type="subcellular location">
    <subcellularLocation>
        <location evidence="1">Cell membrane</location>
        <topology evidence="1">Multi-pass membrane protein</topology>
    </subcellularLocation>
</comment>
<evidence type="ECO:0000256" key="1">
    <source>
        <dbReference type="ARBA" id="ARBA00004651"/>
    </source>
</evidence>
<keyword evidence="3 6" id="KW-0812">Transmembrane</keyword>
<proteinExistence type="predicted"/>
<feature type="transmembrane region" description="Helical" evidence="6">
    <location>
        <begin position="104"/>
        <end position="124"/>
    </location>
</feature>
<sequence length="354" mass="38460">MNVKFLTKIEELLGPFSAKLRKHPNLTFVVFGLLLCLVALLPHLGLMNFGTMSIIAYITIYAVTALGLNILLGFSGLISLGTAGFVGAGALGTAVFIEMGLPFELAVVLVLTISGSIGALIGLFSLKVEGIYLAIATLFVGEILRQIYTQVPIFGGNSIQIDGGIKLLGFIELSQIFKEQRSMLFVLLVIIMVLMMIAMNNIIKSKTGRALLAMSRSEHAAQAMGISLLKYRLTAFVLATLFATVGGIMYAMYFQTIPTTSWSLDLSLFIIAMVVVGGFKSIYGTFLGAFIIHGIPNLILKDLLGDISYIFSGVLIILVIIFYPNGFVYIWVDIKKGYSKLKNRLQKDVTTDGK</sequence>
<dbReference type="InterPro" id="IPR001851">
    <property type="entry name" value="ABC_transp_permease"/>
</dbReference>
<feature type="transmembrane region" description="Helical" evidence="6">
    <location>
        <begin position="266"/>
        <end position="295"/>
    </location>
</feature>
<dbReference type="Pfam" id="PF02653">
    <property type="entry name" value="BPD_transp_2"/>
    <property type="match status" value="1"/>
</dbReference>
<accession>A0A0B5KBU1</accession>
<dbReference type="AlphaFoldDB" id="A0A0B5KBU1"/>
<name>A0A0B5KBU1_9FIRM</name>
<dbReference type="InterPro" id="IPR043428">
    <property type="entry name" value="LivM-like"/>
</dbReference>
<dbReference type="PANTHER" id="PTHR30482">
    <property type="entry name" value="HIGH-AFFINITY BRANCHED-CHAIN AMINO ACID TRANSPORT SYSTEM PERMEASE"/>
    <property type="match status" value="1"/>
</dbReference>
<evidence type="ECO:0000256" key="3">
    <source>
        <dbReference type="ARBA" id="ARBA00022692"/>
    </source>
</evidence>
<keyword evidence="4 6" id="KW-1133">Transmembrane helix</keyword>
<feature type="transmembrane region" description="Helical" evidence="6">
    <location>
        <begin position="26"/>
        <end position="47"/>
    </location>
</feature>
<protein>
    <submittedName>
        <fullName evidence="7">Branched-chain amino acid ABC transporter permease</fullName>
    </submittedName>
</protein>
<feature type="transmembrane region" description="Helical" evidence="6">
    <location>
        <begin position="233"/>
        <end position="254"/>
    </location>
</feature>
<evidence type="ECO:0000256" key="6">
    <source>
        <dbReference type="SAM" id="Phobius"/>
    </source>
</evidence>
<dbReference type="GO" id="GO:0015658">
    <property type="term" value="F:branched-chain amino acid transmembrane transporter activity"/>
    <property type="evidence" value="ECO:0007669"/>
    <property type="project" value="InterPro"/>
</dbReference>
<feature type="transmembrane region" description="Helical" evidence="6">
    <location>
        <begin position="78"/>
        <end position="97"/>
    </location>
</feature>
<evidence type="ECO:0000256" key="5">
    <source>
        <dbReference type="ARBA" id="ARBA00023136"/>
    </source>
</evidence>
<dbReference type="GO" id="GO:0005886">
    <property type="term" value="C:plasma membrane"/>
    <property type="evidence" value="ECO:0007669"/>
    <property type="project" value="UniProtKB-SubCell"/>
</dbReference>
<dbReference type="EMBL" id="KF831415">
    <property type="protein sequence ID" value="AJG37964.1"/>
    <property type="molecule type" value="Genomic_DNA"/>
</dbReference>
<dbReference type="PANTHER" id="PTHR30482:SF10">
    <property type="entry name" value="HIGH-AFFINITY BRANCHED-CHAIN AMINO ACID TRANSPORT PROTEIN BRAE"/>
    <property type="match status" value="1"/>
</dbReference>
<feature type="transmembrane region" description="Helical" evidence="6">
    <location>
        <begin position="54"/>
        <end position="72"/>
    </location>
</feature>
<keyword evidence="5 6" id="KW-0472">Membrane</keyword>
<feature type="transmembrane region" description="Helical" evidence="6">
    <location>
        <begin position="307"/>
        <end position="332"/>
    </location>
</feature>
<dbReference type="CDD" id="cd06581">
    <property type="entry name" value="TM_PBP1_LivM_like"/>
    <property type="match status" value="1"/>
</dbReference>
<evidence type="ECO:0000313" key="7">
    <source>
        <dbReference type="EMBL" id="AJG37964.1"/>
    </source>
</evidence>